<dbReference type="EMBL" id="JBHRXN010000031">
    <property type="protein sequence ID" value="MFC3532910.1"/>
    <property type="molecule type" value="Genomic_DNA"/>
</dbReference>
<evidence type="ECO:0000259" key="9">
    <source>
        <dbReference type="PROSITE" id="PS50110"/>
    </source>
</evidence>
<dbReference type="Pfam" id="PF00072">
    <property type="entry name" value="Response_reg"/>
    <property type="match status" value="1"/>
</dbReference>
<reference evidence="12" key="1">
    <citation type="journal article" date="2019" name="Int. J. Syst. Evol. Microbiol.">
        <title>The Global Catalogue of Microorganisms (GCM) 10K type strain sequencing project: providing services to taxonomists for standard genome sequencing and annotation.</title>
        <authorList>
            <consortium name="The Broad Institute Genomics Platform"/>
            <consortium name="The Broad Institute Genome Sequencing Center for Infectious Disease"/>
            <person name="Wu L."/>
            <person name="Ma J."/>
        </authorList>
    </citation>
    <scope>NUCLEOTIDE SEQUENCE [LARGE SCALE GENOMIC DNA]</scope>
    <source>
        <strain evidence="12">KCTC 42742</strain>
    </source>
</reference>
<dbReference type="Gene3D" id="3.30.565.10">
    <property type="entry name" value="Histidine kinase-like ATPase, C-terminal domain"/>
    <property type="match status" value="1"/>
</dbReference>
<evidence type="ECO:0000259" key="8">
    <source>
        <dbReference type="PROSITE" id="PS50109"/>
    </source>
</evidence>
<feature type="transmembrane region" description="Helical" evidence="7">
    <location>
        <begin position="113"/>
        <end position="135"/>
    </location>
</feature>
<sequence>MESLLPGPAESACCYRPVSPRRLRQAALPVRSLLLGAWLLSLLAAVVLGLGVVIWQWSGMPMHFGGVSFYVSVYPPLTLCLLWCLLFGLGWGALPAYAATFCLSLYAGLPPGWAALFALSNPLGLAVFTIAYRALPVPLHLRTADSLFFFALMAFFSSVFSASGAFIWIYTNRIGSSDAFGVWQGWWLGNFLQMLLICGPLLYLLAPALSAWRDRQLFALPQPRQTSLRWILPAAGMVVSGVYLYIALSFWLSRNAVRASRELGTLAGWQHAVELIAASSSAVYMVVAIMFLAMGFLGYRFVRSWTRQLQQAVTAAEEANRAKSGFLARMSHEIRTPMNAITGLTGLALQQTLAPRERDYLQKIRAAADSLLVIINDILDFARAEIGTLTLEQRPFQLEVLLQAQADQLRQQLDAKQLQLLVQIAPTVPLTLHGDTVRLGQVLLNLLSNAVKFTEAGEIRLAVTCLQRDDSRVTLQFSVRDSGIGIDAANLGRLFQPFAQADESITRRYGGTGLGLAICRQLVAAMGGDIHADSQPGQGSCFYFQLSLPYLPASELPALDTPLSVLLIERNDSSRQHSQRLLQQLGASVSSTSGIGAARAMLQDGSPPPQLIIADLPEQGDRHEHLALLQSLSGSRSPILLLEPAYSTRLDSDGQPVLMLDRPLLPSVLRAALLAPQPAVAEPTPIATPTDPRLQGSRILLAEDNPINQQIACELLQAAGAQVSCAENGLQAVDMALHDLFDAILMDIHMPQLDGLAAARRIREHGLRLPIIAVTAHAFDDAREEALAAGMDDHLAKPFTPEQLYQAVARHLDPELAASAIAGIVPQPAAGLSAAQHLSLLYKFRKYHAGDADTLRQALDEQRVTDIQRIAHNLKSVAHYINAPQLQQLAQALDDSAKDGTIAPALVTALASELDTIQQALARQLPAQD</sequence>
<feature type="modified residue" description="4-aspartylphosphate" evidence="6">
    <location>
        <position position="747"/>
    </location>
</feature>
<proteinExistence type="predicted"/>
<evidence type="ECO:0000256" key="6">
    <source>
        <dbReference type="PROSITE-ProRule" id="PRU00169"/>
    </source>
</evidence>
<feature type="transmembrane region" description="Helical" evidence="7">
    <location>
        <begin position="33"/>
        <end position="55"/>
    </location>
</feature>
<dbReference type="SUPFAM" id="SSF47384">
    <property type="entry name" value="Homodimeric domain of signal transducing histidine kinase"/>
    <property type="match status" value="1"/>
</dbReference>
<feature type="transmembrane region" description="Helical" evidence="7">
    <location>
        <begin position="230"/>
        <end position="252"/>
    </location>
</feature>
<dbReference type="CDD" id="cd16922">
    <property type="entry name" value="HATPase_EvgS-ArcB-TorS-like"/>
    <property type="match status" value="1"/>
</dbReference>
<evidence type="ECO:0000256" key="5">
    <source>
        <dbReference type="PROSITE-ProRule" id="PRU00110"/>
    </source>
</evidence>
<evidence type="ECO:0000259" key="10">
    <source>
        <dbReference type="PROSITE" id="PS50894"/>
    </source>
</evidence>
<feature type="domain" description="Histidine kinase" evidence="8">
    <location>
        <begin position="329"/>
        <end position="550"/>
    </location>
</feature>
<dbReference type="InterPro" id="IPR005467">
    <property type="entry name" value="His_kinase_dom"/>
</dbReference>
<dbReference type="InterPro" id="IPR003661">
    <property type="entry name" value="HisK_dim/P_dom"/>
</dbReference>
<dbReference type="SMART" id="SM00387">
    <property type="entry name" value="HATPase_c"/>
    <property type="match status" value="1"/>
</dbReference>
<dbReference type="InterPro" id="IPR036097">
    <property type="entry name" value="HisK_dim/P_sf"/>
</dbReference>
<feature type="modified residue" description="Phosphohistidine" evidence="5">
    <location>
        <position position="872"/>
    </location>
</feature>
<name>A0ABV7RFH0_9NEIS</name>
<keyword evidence="7" id="KW-0812">Transmembrane</keyword>
<comment type="caution">
    <text evidence="11">The sequence shown here is derived from an EMBL/GenBank/DDBJ whole genome shotgun (WGS) entry which is preliminary data.</text>
</comment>
<dbReference type="Pfam" id="PF02518">
    <property type="entry name" value="HATPase_c"/>
    <property type="match status" value="1"/>
</dbReference>
<evidence type="ECO:0000256" key="3">
    <source>
        <dbReference type="ARBA" id="ARBA00022553"/>
    </source>
</evidence>
<protein>
    <recommendedName>
        <fullName evidence="2">histidine kinase</fullName>
        <ecNumber evidence="2">2.7.13.3</ecNumber>
    </recommendedName>
</protein>
<dbReference type="InterPro" id="IPR001789">
    <property type="entry name" value="Sig_transdc_resp-reg_receiver"/>
</dbReference>
<evidence type="ECO:0000313" key="11">
    <source>
        <dbReference type="EMBL" id="MFC3532910.1"/>
    </source>
</evidence>
<dbReference type="Gene3D" id="1.20.120.160">
    <property type="entry name" value="HPT domain"/>
    <property type="match status" value="1"/>
</dbReference>
<dbReference type="PANTHER" id="PTHR45339:SF5">
    <property type="entry name" value="HISTIDINE KINASE"/>
    <property type="match status" value="1"/>
</dbReference>
<comment type="catalytic activity">
    <reaction evidence="1">
        <text>ATP + protein L-histidine = ADP + protein N-phospho-L-histidine.</text>
        <dbReference type="EC" id="2.7.13.3"/>
    </reaction>
</comment>
<feature type="transmembrane region" description="Helical" evidence="7">
    <location>
        <begin position="147"/>
        <end position="171"/>
    </location>
</feature>
<keyword evidence="7" id="KW-0472">Membrane</keyword>
<evidence type="ECO:0000256" key="1">
    <source>
        <dbReference type="ARBA" id="ARBA00000085"/>
    </source>
</evidence>
<evidence type="ECO:0000256" key="4">
    <source>
        <dbReference type="ARBA" id="ARBA00023012"/>
    </source>
</evidence>
<dbReference type="SUPFAM" id="SSF55874">
    <property type="entry name" value="ATPase domain of HSP90 chaperone/DNA topoisomerase II/histidine kinase"/>
    <property type="match status" value="1"/>
</dbReference>
<gene>
    <name evidence="11" type="ORF">ACFOLG_12035</name>
</gene>
<dbReference type="InterPro" id="IPR008207">
    <property type="entry name" value="Sig_transdc_His_kin_Hpt_dom"/>
</dbReference>
<evidence type="ECO:0000256" key="2">
    <source>
        <dbReference type="ARBA" id="ARBA00012438"/>
    </source>
</evidence>
<dbReference type="SUPFAM" id="SSF47226">
    <property type="entry name" value="Histidine-containing phosphotransfer domain, HPT domain"/>
    <property type="match status" value="1"/>
</dbReference>
<dbReference type="InterPro" id="IPR003594">
    <property type="entry name" value="HATPase_dom"/>
</dbReference>
<feature type="domain" description="Response regulatory" evidence="9">
    <location>
        <begin position="698"/>
        <end position="812"/>
    </location>
</feature>
<feature type="domain" description="HPt" evidence="10">
    <location>
        <begin position="833"/>
        <end position="928"/>
    </location>
</feature>
<feature type="transmembrane region" description="Helical" evidence="7">
    <location>
        <begin position="67"/>
        <end position="93"/>
    </location>
</feature>
<dbReference type="RefSeq" id="WP_386092077.1">
    <property type="nucleotide sequence ID" value="NZ_JBHRXN010000031.1"/>
</dbReference>
<evidence type="ECO:0000313" key="12">
    <source>
        <dbReference type="Proteomes" id="UP001595741"/>
    </source>
</evidence>
<dbReference type="CDD" id="cd17546">
    <property type="entry name" value="REC_hyHK_CKI1_RcsC-like"/>
    <property type="match status" value="1"/>
</dbReference>
<keyword evidence="4" id="KW-0902">Two-component regulatory system</keyword>
<evidence type="ECO:0000256" key="7">
    <source>
        <dbReference type="SAM" id="Phobius"/>
    </source>
</evidence>
<keyword evidence="7" id="KW-1133">Transmembrane helix</keyword>
<keyword evidence="11" id="KW-0067">ATP-binding</keyword>
<keyword evidence="12" id="KW-1185">Reference proteome</keyword>
<organism evidence="11 12">
    <name type="scientific">Vogesella facilis</name>
    <dbReference type="NCBI Taxonomy" id="1655232"/>
    <lineage>
        <taxon>Bacteria</taxon>
        <taxon>Pseudomonadati</taxon>
        <taxon>Pseudomonadota</taxon>
        <taxon>Betaproteobacteria</taxon>
        <taxon>Neisseriales</taxon>
        <taxon>Chromobacteriaceae</taxon>
        <taxon>Vogesella</taxon>
    </lineage>
</organism>
<dbReference type="InterPro" id="IPR011006">
    <property type="entry name" value="CheY-like_superfamily"/>
</dbReference>
<dbReference type="Pfam" id="PF01627">
    <property type="entry name" value="Hpt"/>
    <property type="match status" value="1"/>
</dbReference>
<dbReference type="InterPro" id="IPR036890">
    <property type="entry name" value="HATPase_C_sf"/>
</dbReference>
<dbReference type="Gene3D" id="1.10.287.130">
    <property type="match status" value="1"/>
</dbReference>
<feature type="transmembrane region" description="Helical" evidence="7">
    <location>
        <begin position="272"/>
        <end position="299"/>
    </location>
</feature>
<keyword evidence="3 6" id="KW-0597">Phosphoprotein</keyword>
<feature type="transmembrane region" description="Helical" evidence="7">
    <location>
        <begin position="191"/>
        <end position="209"/>
    </location>
</feature>
<dbReference type="EC" id="2.7.13.3" evidence="2"/>
<dbReference type="Pfam" id="PF00512">
    <property type="entry name" value="HisKA"/>
    <property type="match status" value="1"/>
</dbReference>
<accession>A0ABV7RFH0</accession>
<dbReference type="SMART" id="SM00448">
    <property type="entry name" value="REC"/>
    <property type="match status" value="1"/>
</dbReference>
<dbReference type="PRINTS" id="PR00344">
    <property type="entry name" value="BCTRLSENSOR"/>
</dbReference>
<dbReference type="PANTHER" id="PTHR45339">
    <property type="entry name" value="HYBRID SIGNAL TRANSDUCTION HISTIDINE KINASE J"/>
    <property type="match status" value="1"/>
</dbReference>
<dbReference type="InterPro" id="IPR036641">
    <property type="entry name" value="HPT_dom_sf"/>
</dbReference>
<dbReference type="CDD" id="cd00082">
    <property type="entry name" value="HisKA"/>
    <property type="match status" value="1"/>
</dbReference>
<dbReference type="SUPFAM" id="SSF52172">
    <property type="entry name" value="CheY-like"/>
    <property type="match status" value="1"/>
</dbReference>
<dbReference type="PROSITE" id="PS50894">
    <property type="entry name" value="HPT"/>
    <property type="match status" value="1"/>
</dbReference>
<dbReference type="SMART" id="SM00388">
    <property type="entry name" value="HisKA"/>
    <property type="match status" value="1"/>
</dbReference>
<dbReference type="Proteomes" id="UP001595741">
    <property type="component" value="Unassembled WGS sequence"/>
</dbReference>
<dbReference type="GO" id="GO:0005524">
    <property type="term" value="F:ATP binding"/>
    <property type="evidence" value="ECO:0007669"/>
    <property type="project" value="UniProtKB-KW"/>
</dbReference>
<dbReference type="PROSITE" id="PS50110">
    <property type="entry name" value="RESPONSE_REGULATORY"/>
    <property type="match status" value="1"/>
</dbReference>
<keyword evidence="11" id="KW-0547">Nucleotide-binding</keyword>
<dbReference type="PROSITE" id="PS50109">
    <property type="entry name" value="HIS_KIN"/>
    <property type="match status" value="1"/>
</dbReference>
<dbReference type="InterPro" id="IPR004358">
    <property type="entry name" value="Sig_transdc_His_kin-like_C"/>
</dbReference>
<dbReference type="Gene3D" id="3.40.50.2300">
    <property type="match status" value="1"/>
</dbReference>